<keyword evidence="3 5" id="KW-1133">Transmembrane helix</keyword>
<evidence type="ECO:0000259" key="6">
    <source>
        <dbReference type="Pfam" id="PF01094"/>
    </source>
</evidence>
<keyword evidence="4 5" id="KW-0472">Membrane</keyword>
<evidence type="ECO:0000256" key="3">
    <source>
        <dbReference type="ARBA" id="ARBA00022989"/>
    </source>
</evidence>
<dbReference type="InterPro" id="IPR001828">
    <property type="entry name" value="ANF_lig-bd_rcpt"/>
</dbReference>
<feature type="transmembrane region" description="Helical" evidence="5">
    <location>
        <begin position="906"/>
        <end position="928"/>
    </location>
</feature>
<dbReference type="GO" id="GO:0016020">
    <property type="term" value="C:membrane"/>
    <property type="evidence" value="ECO:0007669"/>
    <property type="project" value="UniProtKB-SubCell"/>
</dbReference>
<feature type="transmembrane region" description="Helical" evidence="5">
    <location>
        <begin position="770"/>
        <end position="791"/>
    </location>
</feature>
<keyword evidence="8" id="KW-1185">Reference proteome</keyword>
<organism evidence="7 8">
    <name type="scientific">Blepharisma stoltei</name>
    <dbReference type="NCBI Taxonomy" id="1481888"/>
    <lineage>
        <taxon>Eukaryota</taxon>
        <taxon>Sar</taxon>
        <taxon>Alveolata</taxon>
        <taxon>Ciliophora</taxon>
        <taxon>Postciliodesmatophora</taxon>
        <taxon>Heterotrichea</taxon>
        <taxon>Heterotrichida</taxon>
        <taxon>Blepharismidae</taxon>
        <taxon>Blepharisma</taxon>
    </lineage>
</organism>
<feature type="transmembrane region" description="Helical" evidence="5">
    <location>
        <begin position="956"/>
        <end position="975"/>
    </location>
</feature>
<feature type="transmembrane region" description="Helical" evidence="5">
    <location>
        <begin position="987"/>
        <end position="1007"/>
    </location>
</feature>
<reference evidence="7" key="1">
    <citation type="submission" date="2021-09" db="EMBL/GenBank/DDBJ databases">
        <authorList>
            <consortium name="AG Swart"/>
            <person name="Singh M."/>
            <person name="Singh A."/>
            <person name="Seah K."/>
            <person name="Emmerich C."/>
        </authorList>
    </citation>
    <scope>NUCLEOTIDE SEQUENCE</scope>
    <source>
        <strain evidence="7">ATCC30299</strain>
    </source>
</reference>
<evidence type="ECO:0000256" key="1">
    <source>
        <dbReference type="ARBA" id="ARBA00004370"/>
    </source>
</evidence>
<feature type="domain" description="Receptor ligand binding region" evidence="6">
    <location>
        <begin position="371"/>
        <end position="702"/>
    </location>
</feature>
<evidence type="ECO:0000313" key="7">
    <source>
        <dbReference type="EMBL" id="CAG9332927.1"/>
    </source>
</evidence>
<feature type="transmembrane region" description="Helical" evidence="5">
    <location>
        <begin position="1019"/>
        <end position="1037"/>
    </location>
</feature>
<dbReference type="InterPro" id="IPR028082">
    <property type="entry name" value="Peripla_BP_I"/>
</dbReference>
<dbReference type="SUPFAM" id="SSF53822">
    <property type="entry name" value="Periplasmic binding protein-like I"/>
    <property type="match status" value="2"/>
</dbReference>
<gene>
    <name evidence="7" type="ORF">BSTOLATCC_MIC57212</name>
</gene>
<evidence type="ECO:0000256" key="4">
    <source>
        <dbReference type="ARBA" id="ARBA00023136"/>
    </source>
</evidence>
<feature type="transmembrane region" description="Helical" evidence="5">
    <location>
        <begin position="1049"/>
        <end position="1069"/>
    </location>
</feature>
<evidence type="ECO:0000256" key="5">
    <source>
        <dbReference type="SAM" id="Phobius"/>
    </source>
</evidence>
<evidence type="ECO:0000256" key="2">
    <source>
        <dbReference type="ARBA" id="ARBA00022692"/>
    </source>
</evidence>
<sequence>MSLVDYFGEFFCNHQSLWKLALFISWLNLFKSLEIILIYEQGNSIWNQKNKFEGFSEFNSLAEWHICGYSEALICLDMYENALLLLDLTERIETQFLLSKLCEEKEISHLVFENKLSYSDQWTFSIKPSSLEQANAFLSVLRYFGWTKGLTISDGFKNILKENLEEYSKTLAFMTIEPNANIEELVNRIITPLGETLYYIFMTPTESYKLQSILASTKLLNIGNGIVLDQESGYNYSINGALIITVKGQEFSSSENEYMTSSVKSIINYILENIETETKQEVFFILQSLLRSKNHFSLVNTQDGERVVVGKILNEELFLFSDIIFPGNSKEIPKSIKKVLQLSIEAGSSNPTGPPITVGLVGGYGSYSACEIINEDNSSLLNNFQIELFNFDCGTSIYNSTFANACYLKDKDSFGLGHISAWSSAMSIGSIKSFKQLNLTFPIVSASNGDVTLNSTANYPMYMRVQASLSLGYSLIPIFIRALGWKQVAVLYQNDSWGLSGYYYFNQSVKNHDLSLINPESSRTIPANLNRAEIKEYLYIFQEIIGTQARFLISILQYPMAYYIFEEFYDLGIRKGDLVIFTKLSDLATFAAYDNLYAYKLYETAVPIITMYGQSWVGPLGEKALSYITKNYGGLVNSYSCFYVDAVFLIAYALDFMINRGIDYTDPDKLQKAMRNQQFYGCTGQVNIEKGSNDRIIQTFEIIVNKIDENGNLTTYVMGQFRPQSTQLITIQEPLVYADGSTTKPADLRSTDYKCPFPDRLVRTFAKGRALVFGICFFVALVSLVITIYIWKKWWKISIEPLTTKEEICMQDAIVAGTIIIEFFQFSSMGPDFSAIDSTLAEISGTFSLSLDHILKLRNGIFWIIANAVFACIGLWIILCSVVLLRLDEKFPLSFVFRNLSTLADYLMPILGDLCFIPFISVCLDIFLCDQSIGDNFTESFLAQDCYYFCWKDEHLAYAIFSIFALITYEPLAVFCRPLWQELQPILHIKAVPLFLMVKTIVQITLIVMNKTVKRAQSLLHGALFIVVMSFYVAFLFKFKPFNYARFSWWQTLISIGVVWLALISVIEQSIGGDYLVLVSILFFGFIMIALIGVYVQYKKYPSLLFRKKGQDTSNLFIFAFSFGKNSKLALSKIVPSVTSMSSPRKIGDQSP</sequence>
<dbReference type="AlphaFoldDB" id="A0AAU9K1J5"/>
<comment type="caution">
    <text evidence="7">The sequence shown here is derived from an EMBL/GenBank/DDBJ whole genome shotgun (WGS) entry which is preliminary data.</text>
</comment>
<accession>A0AAU9K1J5</accession>
<keyword evidence="2 5" id="KW-0812">Transmembrane</keyword>
<comment type="subcellular location">
    <subcellularLocation>
        <location evidence="1">Membrane</location>
    </subcellularLocation>
</comment>
<dbReference type="Gene3D" id="3.40.50.2300">
    <property type="match status" value="3"/>
</dbReference>
<dbReference type="EMBL" id="CAJZBQ010000055">
    <property type="protein sequence ID" value="CAG9332927.1"/>
    <property type="molecule type" value="Genomic_DNA"/>
</dbReference>
<feature type="transmembrane region" description="Helical" evidence="5">
    <location>
        <begin position="1075"/>
        <end position="1098"/>
    </location>
</feature>
<protein>
    <recommendedName>
        <fullName evidence="6">Receptor ligand binding region domain-containing protein</fullName>
    </recommendedName>
</protein>
<proteinExistence type="predicted"/>
<name>A0AAU9K1J5_9CILI</name>
<feature type="transmembrane region" description="Helical" evidence="5">
    <location>
        <begin position="861"/>
        <end position="885"/>
    </location>
</feature>
<dbReference type="Proteomes" id="UP001162131">
    <property type="component" value="Unassembled WGS sequence"/>
</dbReference>
<dbReference type="Pfam" id="PF01094">
    <property type="entry name" value="ANF_receptor"/>
    <property type="match status" value="1"/>
</dbReference>
<evidence type="ECO:0000313" key="8">
    <source>
        <dbReference type="Proteomes" id="UP001162131"/>
    </source>
</evidence>